<organism evidence="2 3">
    <name type="scientific">Botrimarina colliarenosi</name>
    <dbReference type="NCBI Taxonomy" id="2528001"/>
    <lineage>
        <taxon>Bacteria</taxon>
        <taxon>Pseudomonadati</taxon>
        <taxon>Planctomycetota</taxon>
        <taxon>Planctomycetia</taxon>
        <taxon>Pirellulales</taxon>
        <taxon>Lacipirellulaceae</taxon>
        <taxon>Botrimarina</taxon>
    </lineage>
</organism>
<dbReference type="AlphaFoldDB" id="A0A5C6AC73"/>
<protein>
    <submittedName>
        <fullName evidence="2">Uncharacterized protein</fullName>
    </submittedName>
</protein>
<reference evidence="2 3" key="1">
    <citation type="submission" date="2019-02" db="EMBL/GenBank/DDBJ databases">
        <title>Deep-cultivation of Planctomycetes and their phenomic and genomic characterization uncovers novel biology.</title>
        <authorList>
            <person name="Wiegand S."/>
            <person name="Jogler M."/>
            <person name="Boedeker C."/>
            <person name="Pinto D."/>
            <person name="Vollmers J."/>
            <person name="Rivas-Marin E."/>
            <person name="Kohn T."/>
            <person name="Peeters S.H."/>
            <person name="Heuer A."/>
            <person name="Rast P."/>
            <person name="Oberbeckmann S."/>
            <person name="Bunk B."/>
            <person name="Jeske O."/>
            <person name="Meyerdierks A."/>
            <person name="Storesund J.E."/>
            <person name="Kallscheuer N."/>
            <person name="Luecker S."/>
            <person name="Lage O.M."/>
            <person name="Pohl T."/>
            <person name="Merkel B.J."/>
            <person name="Hornburger P."/>
            <person name="Mueller R.-W."/>
            <person name="Bruemmer F."/>
            <person name="Labrenz M."/>
            <person name="Spormann A.M."/>
            <person name="Op Den Camp H."/>
            <person name="Overmann J."/>
            <person name="Amann R."/>
            <person name="Jetten M.S.M."/>
            <person name="Mascher T."/>
            <person name="Medema M.H."/>
            <person name="Devos D.P."/>
            <person name="Kaster A.-K."/>
            <person name="Ovreas L."/>
            <person name="Rohde M."/>
            <person name="Galperin M.Y."/>
            <person name="Jogler C."/>
        </authorList>
    </citation>
    <scope>NUCLEOTIDE SEQUENCE [LARGE SCALE GENOMIC DNA]</scope>
    <source>
        <strain evidence="2 3">Pla108</strain>
    </source>
</reference>
<evidence type="ECO:0000313" key="3">
    <source>
        <dbReference type="Proteomes" id="UP000317421"/>
    </source>
</evidence>
<feature type="compositionally biased region" description="Polar residues" evidence="1">
    <location>
        <begin position="183"/>
        <end position="207"/>
    </location>
</feature>
<keyword evidence="3" id="KW-1185">Reference proteome</keyword>
<name>A0A5C6AC73_9BACT</name>
<evidence type="ECO:0000256" key="1">
    <source>
        <dbReference type="SAM" id="MobiDB-lite"/>
    </source>
</evidence>
<feature type="region of interest" description="Disordered" evidence="1">
    <location>
        <begin position="231"/>
        <end position="255"/>
    </location>
</feature>
<feature type="region of interest" description="Disordered" evidence="1">
    <location>
        <begin position="439"/>
        <end position="461"/>
    </location>
</feature>
<dbReference type="Proteomes" id="UP000317421">
    <property type="component" value="Unassembled WGS sequence"/>
</dbReference>
<feature type="region of interest" description="Disordered" evidence="1">
    <location>
        <begin position="380"/>
        <end position="409"/>
    </location>
</feature>
<comment type="caution">
    <text evidence="2">The sequence shown here is derived from an EMBL/GenBank/DDBJ whole genome shotgun (WGS) entry which is preliminary data.</text>
</comment>
<gene>
    <name evidence="2" type="ORF">Pla108_27930</name>
</gene>
<proteinExistence type="predicted"/>
<dbReference type="RefSeq" id="WP_146445511.1">
    <property type="nucleotide sequence ID" value="NZ_SJPR01000003.1"/>
</dbReference>
<dbReference type="EMBL" id="SJPR01000003">
    <property type="protein sequence ID" value="TWT97016.1"/>
    <property type="molecule type" value="Genomic_DNA"/>
</dbReference>
<accession>A0A5C6AC73</accession>
<feature type="compositionally biased region" description="Basic and acidic residues" evidence="1">
    <location>
        <begin position="451"/>
        <end position="461"/>
    </location>
</feature>
<feature type="region of interest" description="Disordered" evidence="1">
    <location>
        <begin position="183"/>
        <end position="219"/>
    </location>
</feature>
<evidence type="ECO:0000313" key="2">
    <source>
        <dbReference type="EMBL" id="TWT97016.1"/>
    </source>
</evidence>
<sequence length="461" mass="47221">MSRPHRQPSLRGRRLRMEYCESRCVLSATTGAVTVDAADSDAAMVYLQTPGLSGWTPIDGDSQLTIIGSATGSEFLLKSADSLSLASAEAGSLGAVLVRPGLTISVLGFRDVATDGQRFSDLLGRTEWAVAADSNNAEILRTYLHQVTVDAAFSLDATLSSAENGSNDLLTDGFTREDVITNSNQGTVNWPDSNGSISGAVTGSSSGNGTGDYFDAADDGVSRPVERDAAEVTLTDDVDGDSTTLAGQDLSPAERPTLRPELVETGGAVSPPIAEPMARAQTAIGGLRRVAAAPAPPAGAGDPNAGLIDLAELLLSPTAETTPATFVAAAPSDAARDAALALESWVRTLPTPAEAPAVASGDTSLEGSSFGVKALPLPAPGSATPAHSSRDDLSSVGTPSNAAVVDGGASSERLEGRGYRYFLASLTTLLGGAVLATARRGRPAAESECVETPRRESPRDR</sequence>